<keyword evidence="1" id="KW-0472">Membrane</keyword>
<accession>A0A3R7MX81</accession>
<keyword evidence="1" id="KW-0812">Transmembrane</keyword>
<feature type="transmembrane region" description="Helical" evidence="1">
    <location>
        <begin position="192"/>
        <end position="212"/>
    </location>
</feature>
<feature type="transmembrane region" description="Helical" evidence="1">
    <location>
        <begin position="219"/>
        <end position="238"/>
    </location>
</feature>
<dbReference type="EMBL" id="MBAD02002622">
    <property type="protein sequence ID" value="RLN45901.1"/>
    <property type="molecule type" value="Genomic_DNA"/>
</dbReference>
<reference evidence="2 3" key="1">
    <citation type="submission" date="2018-07" db="EMBL/GenBank/DDBJ databases">
        <title>Genome sequencing of oomycete isolates from Chile give support for New Zealand origin for Phytophthora kernoviae and make available the first Nothophytophthora sp. genome.</title>
        <authorList>
            <person name="Studholme D.J."/>
            <person name="Sanfuentes E."/>
            <person name="Panda P."/>
            <person name="Hill R."/>
            <person name="Sambles C."/>
            <person name="Grant M."/>
            <person name="Williams N.M."/>
            <person name="Mcdougal R.L."/>
        </authorList>
    </citation>
    <scope>NUCLEOTIDE SEQUENCE [LARGE SCALE GENOMIC DNA]</scope>
    <source>
        <strain evidence="2">Chile7</strain>
    </source>
</reference>
<evidence type="ECO:0000313" key="2">
    <source>
        <dbReference type="EMBL" id="RLN45901.1"/>
    </source>
</evidence>
<gene>
    <name evidence="2" type="ORF">BBJ29_005186</name>
</gene>
<comment type="caution">
    <text evidence="2">The sequence shown here is derived from an EMBL/GenBank/DDBJ whole genome shotgun (WGS) entry which is preliminary data.</text>
</comment>
<proteinExistence type="predicted"/>
<sequence>MPPRFPVLASPRVAPFVTSYASASLGQATAAPVSSPTVDDILVQPETEAFHHFASQLRPQLQWSSAVEMQSMVVRNVIVCIFCAGVANACHYSGNIFSLKSSTEQTLPELVMAALLWTVLLHCGVILMAHVPLLMNQRFLDYPEYQPQVWFCTKKLMKESSLYFVVAVGGMVSVGLLVQHTPLMHEYFQYKLHFYLGDLCSITYTAGIVYITADMYAEYIAIGCSQSIVFWYTGHVYYPALQLVTGSEIDVARWRFNQIALLGFQFVVEIFVDYICVVMEMAAGIDFERIKGLSSFLCMLFMIMAVLNISISSTVYLC</sequence>
<feature type="transmembrane region" description="Helical" evidence="1">
    <location>
        <begin position="162"/>
        <end position="180"/>
    </location>
</feature>
<feature type="transmembrane region" description="Helical" evidence="1">
    <location>
        <begin position="73"/>
        <end position="94"/>
    </location>
</feature>
<feature type="transmembrane region" description="Helical" evidence="1">
    <location>
        <begin position="258"/>
        <end position="283"/>
    </location>
</feature>
<protein>
    <submittedName>
        <fullName evidence="2">Uncharacterized protein</fullName>
    </submittedName>
</protein>
<keyword evidence="1" id="KW-1133">Transmembrane helix</keyword>
<dbReference type="Proteomes" id="UP000284657">
    <property type="component" value="Unassembled WGS sequence"/>
</dbReference>
<feature type="transmembrane region" description="Helical" evidence="1">
    <location>
        <begin position="295"/>
        <end position="317"/>
    </location>
</feature>
<feature type="transmembrane region" description="Helical" evidence="1">
    <location>
        <begin position="114"/>
        <end position="135"/>
    </location>
</feature>
<dbReference type="AlphaFoldDB" id="A0A3R7MX81"/>
<name>A0A3R7MX81_9STRA</name>
<organism evidence="2 3">
    <name type="scientific">Phytophthora kernoviae</name>
    <dbReference type="NCBI Taxonomy" id="325452"/>
    <lineage>
        <taxon>Eukaryota</taxon>
        <taxon>Sar</taxon>
        <taxon>Stramenopiles</taxon>
        <taxon>Oomycota</taxon>
        <taxon>Peronosporomycetes</taxon>
        <taxon>Peronosporales</taxon>
        <taxon>Peronosporaceae</taxon>
        <taxon>Phytophthora</taxon>
    </lineage>
</organism>
<evidence type="ECO:0000313" key="3">
    <source>
        <dbReference type="Proteomes" id="UP000284657"/>
    </source>
</evidence>
<evidence type="ECO:0000256" key="1">
    <source>
        <dbReference type="SAM" id="Phobius"/>
    </source>
</evidence>